<name>A0A177S991_PSEPU</name>
<dbReference type="CDD" id="cd02232">
    <property type="entry name" value="cupin_ARD"/>
    <property type="match status" value="1"/>
</dbReference>
<dbReference type="RefSeq" id="WP_064304916.1">
    <property type="nucleotide sequence ID" value="NZ_LUCV01000058.1"/>
</dbReference>
<proteinExistence type="predicted"/>
<comment type="caution">
    <text evidence="1">The sequence shown here is derived from an EMBL/GenBank/DDBJ whole genome shotgun (WGS) entry which is preliminary data.</text>
</comment>
<dbReference type="SUPFAM" id="SSF51182">
    <property type="entry name" value="RmlC-like cupins"/>
    <property type="match status" value="1"/>
</dbReference>
<dbReference type="Proteomes" id="UP000077752">
    <property type="component" value="Unassembled WGS sequence"/>
</dbReference>
<keyword evidence="1" id="KW-0223">Dioxygenase</keyword>
<evidence type="ECO:0000313" key="1">
    <source>
        <dbReference type="EMBL" id="OAI83787.1"/>
    </source>
</evidence>
<dbReference type="InterPro" id="IPR004313">
    <property type="entry name" value="ARD"/>
</dbReference>
<reference evidence="1 2" key="1">
    <citation type="submission" date="2016-03" db="EMBL/GenBank/DDBJ databases">
        <title>Draft Genome Assembly of Pseudomonas putida strain CBF10-2.</title>
        <authorList>
            <person name="Iyer R.S."/>
            <person name="Damania A."/>
        </authorList>
    </citation>
    <scope>NUCLEOTIDE SEQUENCE [LARGE SCALE GENOMIC DNA]</scope>
    <source>
        <strain evidence="1 2">CBF10-2</strain>
    </source>
</reference>
<dbReference type="AlphaFoldDB" id="A0A177S991"/>
<keyword evidence="1" id="KW-0560">Oxidoreductase</keyword>
<dbReference type="Pfam" id="PF03079">
    <property type="entry name" value="ARD"/>
    <property type="match status" value="1"/>
</dbReference>
<dbReference type="InterPro" id="IPR014710">
    <property type="entry name" value="RmlC-like_jellyroll"/>
</dbReference>
<organism evidence="1 2">
    <name type="scientific">Pseudomonas putida</name>
    <name type="common">Arthrobacter siderocapsulatus</name>
    <dbReference type="NCBI Taxonomy" id="303"/>
    <lineage>
        <taxon>Bacteria</taxon>
        <taxon>Pseudomonadati</taxon>
        <taxon>Pseudomonadota</taxon>
        <taxon>Gammaproteobacteria</taxon>
        <taxon>Pseudomonadales</taxon>
        <taxon>Pseudomonadaceae</taxon>
        <taxon>Pseudomonas</taxon>
    </lineage>
</organism>
<dbReference type="EMBL" id="LUCV01000058">
    <property type="protein sequence ID" value="OAI83787.1"/>
    <property type="molecule type" value="Genomic_DNA"/>
</dbReference>
<sequence length="182" mass="20216">MSILSVYHQSTPDTPNKVLTHADDIATTLAEQGVRFEQREVMQRIRPGTVEAEVTANLGEQMQAMRSEFCATVLEVLSVNPEHPQKEELRAGLIDERTHAGDDVRFFVSGRGLVNIRIGEYVYGLIGERGDLLVVPAGVAQWFDIGEQPNLVLVRFLSKEGERARMTGDKGSLDYPGLDDTF</sequence>
<gene>
    <name evidence="1" type="ORF">AYO28_04295</name>
</gene>
<evidence type="ECO:0000313" key="2">
    <source>
        <dbReference type="Proteomes" id="UP000077752"/>
    </source>
</evidence>
<protein>
    <submittedName>
        <fullName evidence="1">Acireductone dioxygenase</fullName>
    </submittedName>
</protein>
<dbReference type="GO" id="GO:0010309">
    <property type="term" value="F:acireductone dioxygenase [iron(II)-requiring] activity"/>
    <property type="evidence" value="ECO:0007669"/>
    <property type="project" value="InterPro"/>
</dbReference>
<dbReference type="Gene3D" id="2.60.120.10">
    <property type="entry name" value="Jelly Rolls"/>
    <property type="match status" value="1"/>
</dbReference>
<accession>A0A177S991</accession>
<dbReference type="InterPro" id="IPR011051">
    <property type="entry name" value="RmlC_Cupin_sf"/>
</dbReference>